<evidence type="ECO:0000313" key="3">
    <source>
        <dbReference type="Proteomes" id="UP001558652"/>
    </source>
</evidence>
<accession>A0ABD0YFZ9</accession>
<evidence type="ECO:0000313" key="2">
    <source>
        <dbReference type="EMBL" id="KAL1117268.1"/>
    </source>
</evidence>
<dbReference type="EMBL" id="JBFDAA010000016">
    <property type="protein sequence ID" value="KAL1117268.1"/>
    <property type="molecule type" value="Genomic_DNA"/>
</dbReference>
<organism evidence="2 3">
    <name type="scientific">Ranatra chinensis</name>
    <dbReference type="NCBI Taxonomy" id="642074"/>
    <lineage>
        <taxon>Eukaryota</taxon>
        <taxon>Metazoa</taxon>
        <taxon>Ecdysozoa</taxon>
        <taxon>Arthropoda</taxon>
        <taxon>Hexapoda</taxon>
        <taxon>Insecta</taxon>
        <taxon>Pterygota</taxon>
        <taxon>Neoptera</taxon>
        <taxon>Paraneoptera</taxon>
        <taxon>Hemiptera</taxon>
        <taxon>Heteroptera</taxon>
        <taxon>Panheteroptera</taxon>
        <taxon>Nepomorpha</taxon>
        <taxon>Nepidae</taxon>
        <taxon>Ranatrinae</taxon>
        <taxon>Ranatra</taxon>
    </lineage>
</organism>
<keyword evidence="3" id="KW-1185">Reference proteome</keyword>
<sequence length="222" mass="25189">MPISRNWFGSTNSDREATYYGWMSTGYILGGVLAPQKPLFLFVYLYLAVFTRFSPPALENGLKGRPRKSTQGKSHRDTPARKTRPLGVGLMRFSNWGPLAASIRWKLQLVGRAENEEEIMCILKAQDQEIINCLVLDRMRFFWNTAGDVWALHRWFSGRMLACHAGGPGSIPGRCIFFYSDCEKVASCADSPPRPSRTRAPLRDNPQESYSLTYRPNNIVFS</sequence>
<feature type="region of interest" description="Disordered" evidence="1">
    <location>
        <begin position="61"/>
        <end position="83"/>
    </location>
</feature>
<name>A0ABD0YFZ9_9HEMI</name>
<gene>
    <name evidence="2" type="ORF">AAG570_004594</name>
</gene>
<feature type="region of interest" description="Disordered" evidence="1">
    <location>
        <begin position="191"/>
        <end position="210"/>
    </location>
</feature>
<dbReference type="AlphaFoldDB" id="A0ABD0YFZ9"/>
<protein>
    <submittedName>
        <fullName evidence="2">Uncharacterized protein</fullName>
    </submittedName>
</protein>
<comment type="caution">
    <text evidence="2">The sequence shown here is derived from an EMBL/GenBank/DDBJ whole genome shotgun (WGS) entry which is preliminary data.</text>
</comment>
<evidence type="ECO:0000256" key="1">
    <source>
        <dbReference type="SAM" id="MobiDB-lite"/>
    </source>
</evidence>
<proteinExistence type="predicted"/>
<reference evidence="2 3" key="1">
    <citation type="submission" date="2024-07" db="EMBL/GenBank/DDBJ databases">
        <title>Chromosome-level genome assembly of the water stick insect Ranatra chinensis (Heteroptera: Nepidae).</title>
        <authorList>
            <person name="Liu X."/>
        </authorList>
    </citation>
    <scope>NUCLEOTIDE SEQUENCE [LARGE SCALE GENOMIC DNA]</scope>
    <source>
        <strain evidence="2">Cailab_2021Rc</strain>
        <tissue evidence="2">Muscle</tissue>
    </source>
</reference>
<dbReference type="Proteomes" id="UP001558652">
    <property type="component" value="Unassembled WGS sequence"/>
</dbReference>